<accession>A0ABR1AZ02</accession>
<dbReference type="Proteomes" id="UP001359485">
    <property type="component" value="Unassembled WGS sequence"/>
</dbReference>
<organism evidence="2 3">
    <name type="scientific">Polyplax serrata</name>
    <name type="common">Common mouse louse</name>
    <dbReference type="NCBI Taxonomy" id="468196"/>
    <lineage>
        <taxon>Eukaryota</taxon>
        <taxon>Metazoa</taxon>
        <taxon>Ecdysozoa</taxon>
        <taxon>Arthropoda</taxon>
        <taxon>Hexapoda</taxon>
        <taxon>Insecta</taxon>
        <taxon>Pterygota</taxon>
        <taxon>Neoptera</taxon>
        <taxon>Paraneoptera</taxon>
        <taxon>Psocodea</taxon>
        <taxon>Troctomorpha</taxon>
        <taxon>Phthiraptera</taxon>
        <taxon>Anoplura</taxon>
        <taxon>Polyplacidae</taxon>
        <taxon>Polyplax</taxon>
    </lineage>
</organism>
<reference evidence="2 3" key="1">
    <citation type="submission" date="2023-09" db="EMBL/GenBank/DDBJ databases">
        <title>Genomes of two closely related lineages of the louse Polyplax serrata with different host specificities.</title>
        <authorList>
            <person name="Martinu J."/>
            <person name="Tarabai H."/>
            <person name="Stefka J."/>
            <person name="Hypsa V."/>
        </authorList>
    </citation>
    <scope>NUCLEOTIDE SEQUENCE [LARGE SCALE GENOMIC DNA]</scope>
    <source>
        <strain evidence="2">98ZLc_SE</strain>
    </source>
</reference>
<protein>
    <submittedName>
        <fullName evidence="2">Uncharacterized protein</fullName>
    </submittedName>
</protein>
<evidence type="ECO:0000313" key="3">
    <source>
        <dbReference type="Proteomes" id="UP001359485"/>
    </source>
</evidence>
<evidence type="ECO:0000313" key="2">
    <source>
        <dbReference type="EMBL" id="KAK6631544.1"/>
    </source>
</evidence>
<sequence>MSINQLENTQKNQRMEKKGGEEEEEEEDGKSQNYNSANIALPLERICETPQRAGERKVKRKLKGFFISNLCFFHLENRNEIDGDRSRDG</sequence>
<evidence type="ECO:0000256" key="1">
    <source>
        <dbReference type="SAM" id="MobiDB-lite"/>
    </source>
</evidence>
<comment type="caution">
    <text evidence="2">The sequence shown here is derived from an EMBL/GenBank/DDBJ whole genome shotgun (WGS) entry which is preliminary data.</text>
</comment>
<proteinExistence type="predicted"/>
<feature type="region of interest" description="Disordered" evidence="1">
    <location>
        <begin position="1"/>
        <end position="41"/>
    </location>
</feature>
<gene>
    <name evidence="2" type="ORF">RUM44_006071</name>
</gene>
<keyword evidence="3" id="KW-1185">Reference proteome</keyword>
<name>A0ABR1AZ02_POLSC</name>
<feature type="compositionally biased region" description="Polar residues" evidence="1">
    <location>
        <begin position="1"/>
        <end position="12"/>
    </location>
</feature>
<dbReference type="EMBL" id="JAWJWF010000006">
    <property type="protein sequence ID" value="KAK6631544.1"/>
    <property type="molecule type" value="Genomic_DNA"/>
</dbReference>